<dbReference type="EMBL" id="FJUW01000061">
    <property type="protein sequence ID" value="CZT11344.1"/>
    <property type="molecule type" value="Genomic_DNA"/>
</dbReference>
<dbReference type="InterPro" id="IPR008906">
    <property type="entry name" value="HATC_C_dom"/>
</dbReference>
<proteinExistence type="predicted"/>
<evidence type="ECO:0000313" key="2">
    <source>
        <dbReference type="EMBL" id="CZT11344.1"/>
    </source>
</evidence>
<dbReference type="Proteomes" id="UP000178129">
    <property type="component" value="Unassembled WGS sequence"/>
</dbReference>
<protein>
    <recommendedName>
        <fullName evidence="1">HAT C-terminal dimerisation domain-containing protein</fullName>
    </recommendedName>
</protein>
<dbReference type="SUPFAM" id="SSF53098">
    <property type="entry name" value="Ribonuclease H-like"/>
    <property type="match status" value="1"/>
</dbReference>
<gene>
    <name evidence="2" type="ORF">RCO7_11540</name>
</gene>
<evidence type="ECO:0000313" key="3">
    <source>
        <dbReference type="Proteomes" id="UP000178129"/>
    </source>
</evidence>
<dbReference type="Pfam" id="PF05699">
    <property type="entry name" value="Dimer_Tnp_hAT"/>
    <property type="match status" value="1"/>
</dbReference>
<dbReference type="GO" id="GO:0046983">
    <property type="term" value="F:protein dimerization activity"/>
    <property type="evidence" value="ECO:0007669"/>
    <property type="project" value="InterPro"/>
</dbReference>
<sequence length="125" mass="14081">MGKVLNQVLRPCTDKVQGVYANAGKTDQGNGKLTKVLVTNPTNKYSILSILVRKYLQIPATSAPSERFFSLGALIINKLRNRLTKDTFEMISLLKSWGFIIDIEEKDKITSEEVVNNTENFFIID</sequence>
<dbReference type="AlphaFoldDB" id="A0A1E1LLK1"/>
<accession>A0A1E1LLK1</accession>
<feature type="domain" description="HAT C-terminal dimerisation" evidence="1">
    <location>
        <begin position="42"/>
        <end position="97"/>
    </location>
</feature>
<evidence type="ECO:0000259" key="1">
    <source>
        <dbReference type="Pfam" id="PF05699"/>
    </source>
</evidence>
<keyword evidence="3" id="KW-1185">Reference proteome</keyword>
<dbReference type="STRING" id="914237.A0A1E1LLK1"/>
<name>A0A1E1LLK1_9HELO</name>
<dbReference type="InterPro" id="IPR012337">
    <property type="entry name" value="RNaseH-like_sf"/>
</dbReference>
<reference evidence="3" key="1">
    <citation type="submission" date="2016-03" db="EMBL/GenBank/DDBJ databases">
        <authorList>
            <person name="Ploux O."/>
        </authorList>
    </citation>
    <scope>NUCLEOTIDE SEQUENCE [LARGE SCALE GENOMIC DNA]</scope>
    <source>
        <strain evidence="3">UK7</strain>
    </source>
</reference>
<organism evidence="2 3">
    <name type="scientific">Rhynchosporium graminicola</name>
    <dbReference type="NCBI Taxonomy" id="2792576"/>
    <lineage>
        <taxon>Eukaryota</taxon>
        <taxon>Fungi</taxon>
        <taxon>Dikarya</taxon>
        <taxon>Ascomycota</taxon>
        <taxon>Pezizomycotina</taxon>
        <taxon>Leotiomycetes</taxon>
        <taxon>Helotiales</taxon>
        <taxon>Ploettnerulaceae</taxon>
        <taxon>Rhynchosporium</taxon>
    </lineage>
</organism>
<comment type="caution">
    <text evidence="2">The sequence shown here is derived from an EMBL/GenBank/DDBJ whole genome shotgun (WGS) entry which is preliminary data.</text>
</comment>
<dbReference type="InParanoid" id="A0A1E1LLK1"/>